<comment type="subcellular location">
    <subcellularLocation>
        <location evidence="1">Golgi apparatus membrane</location>
        <topology evidence="1">Multi-pass membrane protein</topology>
    </subcellularLocation>
</comment>
<evidence type="ECO:0000256" key="1">
    <source>
        <dbReference type="ARBA" id="ARBA00004653"/>
    </source>
</evidence>
<dbReference type="Proteomes" id="UP000026962">
    <property type="component" value="Chromosome 7"/>
</dbReference>
<feature type="transmembrane region" description="Helical" evidence="13">
    <location>
        <begin position="690"/>
        <end position="713"/>
    </location>
</feature>
<dbReference type="eggNOG" id="ENOG502QU14">
    <property type="taxonomic scope" value="Eukaryota"/>
</dbReference>
<sequence>MAATAASTMSAAAAVTRRTNAALRVDATNGDVAAGADGQNGRRSPAAKRVNDGGGKDDVWVAVDEADVSGASGCDGGGGHPPLFRTYKVKGSILHPYRFLILARLIAIIAFFAWRIRHKNRDGAWLWTMSMVGDVWFGFSWVLNQLPKLSPIKRVPDLAALADRHSSELPGVDVFVTTVDPVDEPILYTVNTILSILAADYPVDRYSCYLSDDGGTLVHYEAMVEVAKFAELWVPFCRKHCVEPRAPENYFAMKTQAYKGGVPGELMSDHRRVRREYEEFKVRIDSLSSTIRQRSDVYNAKHAGENATWMADGTHWPGTWFEPADNHQRGKHAGIVQVLLNHPSCKPRLGLAASAENPVDFSGVDVRLPMLVYISREKRPGYNHQKKAGAMNVMLRVSALLSNAPFVINFDGDHYVNNSQAFRAPMCFMLDVDGRGRGGENTAFVQFPQRFDDVDPTDRYANHNRVFFDGTMLSLNGLQGPSYLGTGTMFRRVALYGVEPPRWGTAASRIKAMDIADKFGSSASFVSTMLDGANQERSITPLMVLDESVAGDLAALTACAYEDGTSWGRDVGWVYNIATEDVVTGFRMHRQGWRSVYASMEPAAFRGTAPINLTERLYQILRWSGGSLEMFFSHSNALLAGRRLHPLQRVAYLNMSTYPIVTVFIFFYNLFPVMWLISEQYYIQKPFGTYLLYLVAVIAMIHVIGMFEVKWAGITLLDWCRNEQFYMIGSTGVYPTAVLYMALKLVTGKGIYFRLTSKQTTASSSDKFADLYTVRWVPLLIPTIVIMVVNVAAVGVAVGKAAVWGPLTEPGWLAVLGMVFNVWILVLLYPFALGVMGQWGKRPALLFVAMAMAVAAVAAMYVAFGAPYQAELSGVAASSLRKGAASLTGPSG</sequence>
<feature type="transmembrane region" description="Helical" evidence="13">
    <location>
        <begin position="97"/>
        <end position="116"/>
    </location>
</feature>
<dbReference type="GO" id="GO:0000139">
    <property type="term" value="C:Golgi membrane"/>
    <property type="evidence" value="ECO:0007669"/>
    <property type="project" value="UniProtKB-SubCell"/>
</dbReference>
<keyword evidence="5 13" id="KW-1133">Transmembrane helix</keyword>
<feature type="binding site" evidence="10">
    <location>
        <position position="184"/>
    </location>
    <ligand>
        <name>UDP-alpha-D-glucose</name>
        <dbReference type="ChEBI" id="CHEBI:58885"/>
    </ligand>
</feature>
<evidence type="ECO:0000313" key="15">
    <source>
        <dbReference type="Proteomes" id="UP000026962"/>
    </source>
</evidence>
<feature type="transmembrane region" description="Helical" evidence="13">
    <location>
        <begin position="844"/>
        <end position="864"/>
    </location>
</feature>
<feature type="binding site" evidence="10">
    <location>
        <position position="213"/>
    </location>
    <ligand>
        <name>UDP-alpha-D-glucose</name>
        <dbReference type="ChEBI" id="CHEBI:58885"/>
    </ligand>
</feature>
<feature type="transmembrane region" description="Helical" evidence="13">
    <location>
        <begin position="658"/>
        <end position="678"/>
    </location>
</feature>
<protein>
    <submittedName>
        <fullName evidence="14">Uncharacterized protein</fullName>
    </submittedName>
</protein>
<keyword evidence="4 13" id="KW-0812">Transmembrane</keyword>
<evidence type="ECO:0000256" key="9">
    <source>
        <dbReference type="PIRSR" id="PIRSR605150-1"/>
    </source>
</evidence>
<dbReference type="PANTHER" id="PTHR13301">
    <property type="entry name" value="X-BOX TRANSCRIPTION FACTOR-RELATED"/>
    <property type="match status" value="1"/>
</dbReference>
<dbReference type="HOGENOM" id="CLU_001418_3_1_1"/>
<keyword evidence="8" id="KW-0961">Cell wall biogenesis/degradation</keyword>
<dbReference type="InterPro" id="IPR029044">
    <property type="entry name" value="Nucleotide-diphossugar_trans"/>
</dbReference>
<dbReference type="Pfam" id="PF03552">
    <property type="entry name" value="Cellulose_synt"/>
    <property type="match status" value="2"/>
</dbReference>
<keyword evidence="2" id="KW-0328">Glycosyltransferase</keyword>
<feature type="transmembrane region" description="Helical" evidence="13">
    <location>
        <begin position="123"/>
        <end position="143"/>
    </location>
</feature>
<proteinExistence type="predicted"/>
<dbReference type="GO" id="GO:0071669">
    <property type="term" value="P:plant-type cell wall organization or biogenesis"/>
    <property type="evidence" value="ECO:0007669"/>
    <property type="project" value="UniProtKB-ARBA"/>
</dbReference>
<dbReference type="InterPro" id="IPR005150">
    <property type="entry name" value="Cellulose_synth"/>
</dbReference>
<keyword evidence="6" id="KW-0333">Golgi apparatus</keyword>
<feature type="binding site" evidence="11">
    <location>
        <position position="387"/>
    </location>
    <ligand>
        <name>Mn(2+)</name>
        <dbReference type="ChEBI" id="CHEBI:29035"/>
    </ligand>
</feature>
<evidence type="ECO:0000256" key="2">
    <source>
        <dbReference type="ARBA" id="ARBA00022676"/>
    </source>
</evidence>
<reference evidence="14" key="2">
    <citation type="submission" date="2018-05" db="EMBL/GenBank/DDBJ databases">
        <title>OpunRS2 (Oryza punctata Reference Sequence Version 2).</title>
        <authorList>
            <person name="Zhang J."/>
            <person name="Kudrna D."/>
            <person name="Lee S."/>
            <person name="Talag J."/>
            <person name="Welchert J."/>
            <person name="Wing R.A."/>
        </authorList>
    </citation>
    <scope>NUCLEOTIDE SEQUENCE [LARGE SCALE GENOMIC DNA]</scope>
</reference>
<keyword evidence="7 13" id="KW-0472">Membrane</keyword>
<feature type="binding site" evidence="10">
    <location>
        <position position="386"/>
    </location>
    <ligand>
        <name>UDP-alpha-D-glucose</name>
        <dbReference type="ChEBI" id="CHEBI:58885"/>
    </ligand>
</feature>
<dbReference type="Gramene" id="OPUNC07G17020.1">
    <property type="protein sequence ID" value="OPUNC07G17020.1"/>
    <property type="gene ID" value="OPUNC07G17020"/>
</dbReference>
<evidence type="ECO:0000256" key="12">
    <source>
        <dbReference type="SAM" id="MobiDB-lite"/>
    </source>
</evidence>
<feature type="region of interest" description="Disordered" evidence="12">
    <location>
        <begin position="33"/>
        <end position="55"/>
    </location>
</feature>
<dbReference type="GO" id="GO:0030244">
    <property type="term" value="P:cellulose biosynthetic process"/>
    <property type="evidence" value="ECO:0007669"/>
    <property type="project" value="InterPro"/>
</dbReference>
<dbReference type="EnsemblPlants" id="OPUNC07G17020.1">
    <property type="protein sequence ID" value="OPUNC07G17020.1"/>
    <property type="gene ID" value="OPUNC07G17020"/>
</dbReference>
<dbReference type="GO" id="GO:0016760">
    <property type="term" value="F:cellulose synthase (UDP-forming) activity"/>
    <property type="evidence" value="ECO:0007669"/>
    <property type="project" value="InterPro"/>
</dbReference>
<keyword evidence="3" id="KW-0808">Transferase</keyword>
<dbReference type="OMA" id="QNGHVEG"/>
<dbReference type="SUPFAM" id="SSF53448">
    <property type="entry name" value="Nucleotide-diphospho-sugar transferases"/>
    <property type="match status" value="1"/>
</dbReference>
<organism evidence="14">
    <name type="scientific">Oryza punctata</name>
    <name type="common">Red rice</name>
    <dbReference type="NCBI Taxonomy" id="4537"/>
    <lineage>
        <taxon>Eukaryota</taxon>
        <taxon>Viridiplantae</taxon>
        <taxon>Streptophyta</taxon>
        <taxon>Embryophyta</taxon>
        <taxon>Tracheophyta</taxon>
        <taxon>Spermatophyta</taxon>
        <taxon>Magnoliopsida</taxon>
        <taxon>Liliopsida</taxon>
        <taxon>Poales</taxon>
        <taxon>Poaceae</taxon>
        <taxon>BOP clade</taxon>
        <taxon>Oryzoideae</taxon>
        <taxon>Oryzeae</taxon>
        <taxon>Oryzinae</taxon>
        <taxon>Oryza</taxon>
    </lineage>
</organism>
<feature type="active site" evidence="9">
    <location>
        <position position="581"/>
    </location>
</feature>
<evidence type="ECO:0000256" key="6">
    <source>
        <dbReference type="ARBA" id="ARBA00023034"/>
    </source>
</evidence>
<name>A0A0E0LM14_ORYPU</name>
<evidence type="ECO:0000313" key="14">
    <source>
        <dbReference type="EnsemblPlants" id="OPUNC07G17020.1"/>
    </source>
</evidence>
<evidence type="ECO:0000256" key="11">
    <source>
        <dbReference type="PIRSR" id="PIRSR605150-3"/>
    </source>
</evidence>
<evidence type="ECO:0000256" key="3">
    <source>
        <dbReference type="ARBA" id="ARBA00022679"/>
    </source>
</evidence>
<evidence type="ECO:0000256" key="10">
    <source>
        <dbReference type="PIRSR" id="PIRSR605150-2"/>
    </source>
</evidence>
<accession>A0A0E0LM14</accession>
<evidence type="ECO:0000256" key="4">
    <source>
        <dbReference type="ARBA" id="ARBA00022692"/>
    </source>
</evidence>
<dbReference type="Gene3D" id="3.90.550.10">
    <property type="entry name" value="Spore Coat Polysaccharide Biosynthesis Protein SpsA, Chain A"/>
    <property type="match status" value="1"/>
</dbReference>
<feature type="binding site" evidence="11">
    <location>
        <position position="411"/>
    </location>
    <ligand>
        <name>Mn(2+)</name>
        <dbReference type="ChEBI" id="CHEBI:29035"/>
    </ligand>
</feature>
<feature type="transmembrane region" description="Helical" evidence="13">
    <location>
        <begin position="733"/>
        <end position="755"/>
    </location>
</feature>
<evidence type="ECO:0000256" key="8">
    <source>
        <dbReference type="ARBA" id="ARBA00023316"/>
    </source>
</evidence>
<dbReference type="FunFam" id="3.90.550.10:FF:000027">
    <property type="entry name" value="Cellulose synthase-like protein D4"/>
    <property type="match status" value="1"/>
</dbReference>
<dbReference type="GO" id="GO:0071555">
    <property type="term" value="P:cell wall organization"/>
    <property type="evidence" value="ECO:0007669"/>
    <property type="project" value="UniProtKB-KW"/>
</dbReference>
<reference evidence="14" key="1">
    <citation type="submission" date="2015-04" db="UniProtKB">
        <authorList>
            <consortium name="EnsemblPlants"/>
        </authorList>
    </citation>
    <scope>IDENTIFICATION</scope>
</reference>
<evidence type="ECO:0000256" key="5">
    <source>
        <dbReference type="ARBA" id="ARBA00022989"/>
    </source>
</evidence>
<feature type="transmembrane region" description="Helical" evidence="13">
    <location>
        <begin position="776"/>
        <end position="799"/>
    </location>
</feature>
<dbReference type="AlphaFoldDB" id="A0A0E0LM14"/>
<feature type="transmembrane region" description="Helical" evidence="13">
    <location>
        <begin position="811"/>
        <end position="832"/>
    </location>
</feature>
<evidence type="ECO:0000256" key="13">
    <source>
        <dbReference type="SAM" id="Phobius"/>
    </source>
</evidence>
<keyword evidence="15" id="KW-1185">Reference proteome</keyword>
<feature type="active site" evidence="9">
    <location>
        <position position="213"/>
    </location>
</feature>
<dbReference type="STRING" id="4537.A0A0E0LM14"/>
<evidence type="ECO:0000256" key="7">
    <source>
        <dbReference type="ARBA" id="ARBA00023136"/>
    </source>
</evidence>